<evidence type="ECO:0000313" key="1">
    <source>
        <dbReference type="EMBL" id="RWY48015.1"/>
    </source>
</evidence>
<reference evidence="1 2" key="1">
    <citation type="submission" date="2019-01" db="EMBL/GenBank/DDBJ databases">
        <title>Mucilaginibacter antarcticum sp. nov., isolated from antarctic soil.</title>
        <authorList>
            <person name="Yan Y.-Q."/>
            <person name="Du Z.-J."/>
        </authorList>
    </citation>
    <scope>NUCLEOTIDE SEQUENCE [LARGE SCALE GENOMIC DNA]</scope>
    <source>
        <strain evidence="1 2">F01003</strain>
    </source>
</reference>
<proteinExistence type="predicted"/>
<dbReference type="AlphaFoldDB" id="A0A444MIQ4"/>
<sequence length="161" mass="18745">MEFSSHSRVWVYQSDRKLTDAEALQIQVQLDNFTIGWTAHNNQLKAKAEIRYSRFLILIVDESQAGASGCSIDKSVNFMKQLEQQFGLSLFDRFNLAYRDGEEVLSVPRQQFEELLKQGKINTETIVFNNLAQNVTELQTKWEVPFKDSWHIQLFRDLVVV</sequence>
<dbReference type="Proteomes" id="UP000286701">
    <property type="component" value="Unassembled WGS sequence"/>
</dbReference>
<name>A0A444MIQ4_9SPHI</name>
<organism evidence="1 2">
    <name type="scientific">Mucilaginibacter gilvus</name>
    <dbReference type="NCBI Taxonomy" id="2305909"/>
    <lineage>
        <taxon>Bacteria</taxon>
        <taxon>Pseudomonadati</taxon>
        <taxon>Bacteroidota</taxon>
        <taxon>Sphingobacteriia</taxon>
        <taxon>Sphingobacteriales</taxon>
        <taxon>Sphingobacteriaceae</taxon>
        <taxon>Mucilaginibacter</taxon>
    </lineage>
</organism>
<evidence type="ECO:0000313" key="2">
    <source>
        <dbReference type="Proteomes" id="UP000286701"/>
    </source>
</evidence>
<comment type="caution">
    <text evidence="1">The sequence shown here is derived from an EMBL/GenBank/DDBJ whole genome shotgun (WGS) entry which is preliminary data.</text>
</comment>
<protein>
    <submittedName>
        <fullName evidence="1">ABC transporter ATPase</fullName>
    </submittedName>
</protein>
<gene>
    <name evidence="1" type="ORF">EPL05_20725</name>
</gene>
<dbReference type="RefSeq" id="WP_128535909.1">
    <property type="nucleotide sequence ID" value="NZ_SBIW01000012.1"/>
</dbReference>
<accession>A0A444MIQ4</accession>
<dbReference type="EMBL" id="SBIW01000012">
    <property type="protein sequence ID" value="RWY48015.1"/>
    <property type="molecule type" value="Genomic_DNA"/>
</dbReference>
<keyword evidence="2" id="KW-1185">Reference proteome</keyword>
<dbReference type="OrthoDB" id="978691at2"/>